<dbReference type="Pfam" id="PF01546">
    <property type="entry name" value="Peptidase_M20"/>
    <property type="match status" value="1"/>
</dbReference>
<dbReference type="PANTHER" id="PTHR43808:SF9">
    <property type="entry name" value="BLL0789 PROTEIN"/>
    <property type="match status" value="1"/>
</dbReference>
<dbReference type="InterPro" id="IPR011650">
    <property type="entry name" value="Peptidase_M20_dimer"/>
</dbReference>
<dbReference type="AlphaFoldDB" id="A0A285UN30"/>
<dbReference type="CDD" id="cd03885">
    <property type="entry name" value="M20_CPDG2"/>
    <property type="match status" value="1"/>
</dbReference>
<keyword evidence="6" id="KW-1185">Reference proteome</keyword>
<dbReference type="GO" id="GO:0004180">
    <property type="term" value="F:carboxypeptidase activity"/>
    <property type="evidence" value="ECO:0007669"/>
    <property type="project" value="UniProtKB-KW"/>
</dbReference>
<evidence type="ECO:0000256" key="2">
    <source>
        <dbReference type="ARBA" id="ARBA00022801"/>
    </source>
</evidence>
<dbReference type="OrthoDB" id="9783294at2"/>
<keyword evidence="1" id="KW-0479">Metal-binding</keyword>
<dbReference type="InterPro" id="IPR002933">
    <property type="entry name" value="Peptidase_M20"/>
</dbReference>
<evidence type="ECO:0000313" key="5">
    <source>
        <dbReference type="EMBL" id="SOC43290.1"/>
    </source>
</evidence>
<dbReference type="Pfam" id="PF07687">
    <property type="entry name" value="M20_dimer"/>
    <property type="match status" value="1"/>
</dbReference>
<dbReference type="EMBL" id="OBQC01000015">
    <property type="protein sequence ID" value="SOC43290.1"/>
    <property type="molecule type" value="Genomic_DNA"/>
</dbReference>
<evidence type="ECO:0000313" key="6">
    <source>
        <dbReference type="Proteomes" id="UP000219252"/>
    </source>
</evidence>
<dbReference type="InterPro" id="IPR017150">
    <property type="entry name" value="Pept_M20_glutamate_carboxypep"/>
</dbReference>
<feature type="domain" description="Peptidase M20 dimerisation" evidence="4">
    <location>
        <begin position="177"/>
        <end position="276"/>
    </location>
</feature>
<protein>
    <submittedName>
        <fullName evidence="5">Glutamate carboxypeptidase</fullName>
    </submittedName>
</protein>
<feature type="active site" description="Proton acceptor" evidence="3">
    <location>
        <position position="142"/>
    </location>
</feature>
<keyword evidence="5" id="KW-0645">Protease</keyword>
<dbReference type="SUPFAM" id="SSF53187">
    <property type="entry name" value="Zn-dependent exopeptidases"/>
    <property type="match status" value="1"/>
</dbReference>
<dbReference type="InterPro" id="IPR036264">
    <property type="entry name" value="Bact_exopeptidase_dim_dom"/>
</dbReference>
<dbReference type="Proteomes" id="UP000219252">
    <property type="component" value="Unassembled WGS sequence"/>
</dbReference>
<evidence type="ECO:0000256" key="1">
    <source>
        <dbReference type="ARBA" id="ARBA00022723"/>
    </source>
</evidence>
<accession>A0A285UN30</accession>
<dbReference type="SUPFAM" id="SSF55031">
    <property type="entry name" value="Bacterial exopeptidase dimerisation domain"/>
    <property type="match status" value="1"/>
</dbReference>
<dbReference type="InterPro" id="IPR050072">
    <property type="entry name" value="Peptidase_M20A"/>
</dbReference>
<keyword evidence="2" id="KW-0378">Hydrolase</keyword>
<dbReference type="PANTHER" id="PTHR43808">
    <property type="entry name" value="ACETYLORNITHINE DEACETYLASE"/>
    <property type="match status" value="1"/>
</dbReference>
<proteinExistence type="predicted"/>
<evidence type="ECO:0000256" key="3">
    <source>
        <dbReference type="PIRSR" id="PIRSR037238-1"/>
    </source>
</evidence>
<dbReference type="Gene3D" id="3.40.630.10">
    <property type="entry name" value="Zn peptidases"/>
    <property type="match status" value="1"/>
</dbReference>
<dbReference type="PIRSF" id="PIRSF037238">
    <property type="entry name" value="Carboxypeptidase_G2"/>
    <property type="match status" value="1"/>
</dbReference>
<evidence type="ECO:0000259" key="4">
    <source>
        <dbReference type="Pfam" id="PF07687"/>
    </source>
</evidence>
<name>A0A285UN30_9BACL</name>
<feature type="active site" evidence="3">
    <location>
        <position position="81"/>
    </location>
</feature>
<dbReference type="GO" id="GO:0046872">
    <property type="term" value="F:metal ion binding"/>
    <property type="evidence" value="ECO:0007669"/>
    <property type="project" value="UniProtKB-KW"/>
</dbReference>
<dbReference type="Gene3D" id="3.30.70.360">
    <property type="match status" value="1"/>
</dbReference>
<gene>
    <name evidence="5" type="ORF">SAMN05877842_11566</name>
</gene>
<reference evidence="6" key="1">
    <citation type="submission" date="2017-08" db="EMBL/GenBank/DDBJ databases">
        <authorList>
            <person name="Varghese N."/>
            <person name="Submissions S."/>
        </authorList>
    </citation>
    <scope>NUCLEOTIDE SEQUENCE [LARGE SCALE GENOMIC DNA]</scope>
    <source>
        <strain evidence="6">JC23</strain>
    </source>
</reference>
<sequence>METFLREKKTEMLQLIEQLVNIDSGSYYKKGVDQVGSILKEKYEELGFLVEVKEEKEYGNNLVIQHKNAVDPKIILVAHMDTVFPEGTVAKRPFYIEGSRAYGPGVVDMKASQVELIYAIKALQKIGSKSVENIQIILNGDEEIGSITSRPLIEEHSIGKEYALIMEPARKDGSLVTARRGGGRYDIIVKGVAAHSGIEPEKGRSAIEELAYKIIQLHQLNDHEKGISVNVGIIEGGTSVNTVSANAVAHVDIRISEMEQAAYLEQKIKEICSKTVVSGTEIHLEGAINRPPMEFNYKTEQLLHIIQDVGGEIGLKVKNTATGGGGDASFTSATGVATVDGLGPVGGNAHSEEEYLEIDTLPERTLLLAKSINRLSGC</sequence>
<organism evidence="5 6">
    <name type="scientific">Ureibacillus acetophenoni</name>
    <dbReference type="NCBI Taxonomy" id="614649"/>
    <lineage>
        <taxon>Bacteria</taxon>
        <taxon>Bacillati</taxon>
        <taxon>Bacillota</taxon>
        <taxon>Bacilli</taxon>
        <taxon>Bacillales</taxon>
        <taxon>Caryophanaceae</taxon>
        <taxon>Ureibacillus</taxon>
    </lineage>
</organism>
<keyword evidence="5" id="KW-0121">Carboxypeptidase</keyword>